<dbReference type="AlphaFoldDB" id="A0A399J2W0"/>
<protein>
    <submittedName>
        <fullName evidence="1">Uncharacterized protein</fullName>
    </submittedName>
</protein>
<comment type="caution">
    <text evidence="1">The sequence shown here is derived from an EMBL/GenBank/DDBJ whole genome shotgun (WGS) entry which is preliminary data.</text>
</comment>
<sequence length="174" mass="18521">MAHFRKTASVLLLVALAGCAPQTPYERYTSGEVMRNYPYRAGASGAQTQRAITDCQVSAAQRVPQQLLVQTTPTYVTPTQTQCNRYGTQTICNTTGGQIMGGQTYTSDANAGLRARVYAQCMADKGFRAVDLPACPVGTPLTATFTAPTLAPLARSSCYIVTPDGRTMIGNRGA</sequence>
<name>A0A399J2W0_9RHOB</name>
<dbReference type="EMBL" id="QWJJ01000011">
    <property type="protein sequence ID" value="RII38222.1"/>
    <property type="molecule type" value="Genomic_DNA"/>
</dbReference>
<reference evidence="1 2" key="1">
    <citation type="submission" date="2018-08" db="EMBL/GenBank/DDBJ databases">
        <title>Pseudooceanicola sediminis CY03 in the family Rhodobacteracea.</title>
        <authorList>
            <person name="Zhang Y.-J."/>
        </authorList>
    </citation>
    <scope>NUCLEOTIDE SEQUENCE [LARGE SCALE GENOMIC DNA]</scope>
    <source>
        <strain evidence="1 2">CY03</strain>
    </source>
</reference>
<keyword evidence="2" id="KW-1185">Reference proteome</keyword>
<dbReference type="OrthoDB" id="7274329at2"/>
<dbReference type="Proteomes" id="UP000265848">
    <property type="component" value="Unassembled WGS sequence"/>
</dbReference>
<evidence type="ECO:0000313" key="1">
    <source>
        <dbReference type="EMBL" id="RII38222.1"/>
    </source>
</evidence>
<proteinExistence type="predicted"/>
<organism evidence="1 2">
    <name type="scientific">Pseudooceanicola sediminis</name>
    <dbReference type="NCBI Taxonomy" id="2211117"/>
    <lineage>
        <taxon>Bacteria</taxon>
        <taxon>Pseudomonadati</taxon>
        <taxon>Pseudomonadota</taxon>
        <taxon>Alphaproteobacteria</taxon>
        <taxon>Rhodobacterales</taxon>
        <taxon>Paracoccaceae</taxon>
        <taxon>Pseudooceanicola</taxon>
    </lineage>
</organism>
<dbReference type="PROSITE" id="PS51257">
    <property type="entry name" value="PROKAR_LIPOPROTEIN"/>
    <property type="match status" value="1"/>
</dbReference>
<dbReference type="RefSeq" id="WP_119399606.1">
    <property type="nucleotide sequence ID" value="NZ_QWJJ01000011.1"/>
</dbReference>
<accession>A0A399J2W0</accession>
<evidence type="ECO:0000313" key="2">
    <source>
        <dbReference type="Proteomes" id="UP000265848"/>
    </source>
</evidence>
<gene>
    <name evidence="1" type="ORF">DL237_13540</name>
</gene>